<evidence type="ECO:0000256" key="1">
    <source>
        <dbReference type="SAM" id="MobiDB-lite"/>
    </source>
</evidence>
<evidence type="ECO:0000259" key="2">
    <source>
        <dbReference type="Pfam" id="PF21772"/>
    </source>
</evidence>
<dbReference type="OrthoDB" id="6334211at2759"/>
<gene>
    <name evidence="3" type="ORF">CINC_LOCUS1580</name>
</gene>
<dbReference type="EMBL" id="LR824014">
    <property type="protein sequence ID" value="CAH0581387.1"/>
    <property type="molecule type" value="Genomic_DNA"/>
</dbReference>
<evidence type="ECO:0000313" key="4">
    <source>
        <dbReference type="Proteomes" id="UP001154114"/>
    </source>
</evidence>
<feature type="region of interest" description="Disordered" evidence="1">
    <location>
        <begin position="45"/>
        <end position="72"/>
    </location>
</feature>
<name>A0A9P0FPL9_CHRIL</name>
<sequence>MSVESHVSLIDLSKQLPFQIDQYLKEQICFGETLIVSCGHYEGDVGDDDGSESEWTCEESNQTEPSEEAKETAPFEVKDFIPEDAKEVEEEEDDDDFFFYFFPDCNKPPPPQNSKTSIIVENGLPKINPAAKSKVICTCKKDKTGQCECYVKIPCQCGAKVKAECTCKELKNICVCHPGYPETVCKCKSSDVCVCDPDGKIFPVCTCAAVEKPCICHPKKFPSPVCKCKYKPKLLDQKPTIYESVGEEDMEAESEESKVGVEGESEREPCDCQKPDPKPTCFCIKGRPCLCKDMCICDVQKICVCEPTESQEIQCINVENKIGCTCSAVPKVCDCADEEGGVCKCFPANLCTCGNPQDCKCYTTCDCTIPCICDTTPAKKDECICLDVPKAAGMMPVCTCACKEDKAKRMKRVRAGKEGYRWCHEVDPRHNFFDFSYNRHDDLVNAREPEPEKFKILGLDHGSARKECPVHGPKLPKYERKHRKPSIDCCSAVGGMSICVETLGEDKDKFLVQVVSYSSKEGAKTGSKLVSILDCNLHTMEENRIEHITKRDLTKERRNYMAICENGYYNKVTRMCGDKHVIQRLYHNFEKAHNFILEGANIVLLRYIGIQRYKGTIKTETVMMDGTICESIYICHGVSQGIVNSTPLFVTKVERHIIQPNGYIHQTLTVMTLKGYIVSHEWADNCYILHVNPLLRILPERDEIEPHAPLREGWREDLQLMSDFLDYKTTRISEGGRYVTESGALTGTVRDYLQAILLLRPQDTLHFTRHYFGAVLSALDLPHDEFFDSSSKHVRYYFFED</sequence>
<feature type="compositionally biased region" description="Acidic residues" evidence="1">
    <location>
        <begin position="45"/>
        <end position="57"/>
    </location>
</feature>
<dbReference type="PANTHER" id="PTHR15505:SF4">
    <property type="entry name" value="RIIA DOMAIN-CONTAINING PROTEIN 1"/>
    <property type="match status" value="1"/>
</dbReference>
<proteinExistence type="predicted"/>
<protein>
    <recommendedName>
        <fullName evidence="2">Ciliogenesis-associated TTC17-interacting protein N-terminal domain-containing protein</fullName>
    </recommendedName>
</protein>
<evidence type="ECO:0000313" key="3">
    <source>
        <dbReference type="EMBL" id="CAH0581387.1"/>
    </source>
</evidence>
<feature type="domain" description="Ciliogenesis-associated TTC17-interacting protein N-terminal" evidence="2">
    <location>
        <begin position="492"/>
        <end position="661"/>
    </location>
</feature>
<dbReference type="Pfam" id="PF21772">
    <property type="entry name" value="CATIP_N"/>
    <property type="match status" value="1"/>
</dbReference>
<dbReference type="AlphaFoldDB" id="A0A9P0FPL9"/>
<dbReference type="InterPro" id="IPR048777">
    <property type="entry name" value="CATIP_N"/>
</dbReference>
<dbReference type="PANTHER" id="PTHR15505">
    <property type="entry name" value="RIIA DOMAIN-CONTAINING PROTEIN 1"/>
    <property type="match status" value="1"/>
</dbReference>
<keyword evidence="4" id="KW-1185">Reference proteome</keyword>
<accession>A0A9P0FPL9</accession>
<dbReference type="Proteomes" id="UP001154114">
    <property type="component" value="Chromosome 11"/>
</dbReference>
<organism evidence="3 4">
    <name type="scientific">Chrysodeixis includens</name>
    <name type="common">Soybean looper</name>
    <name type="synonym">Pseudoplusia includens</name>
    <dbReference type="NCBI Taxonomy" id="689277"/>
    <lineage>
        <taxon>Eukaryota</taxon>
        <taxon>Metazoa</taxon>
        <taxon>Ecdysozoa</taxon>
        <taxon>Arthropoda</taxon>
        <taxon>Hexapoda</taxon>
        <taxon>Insecta</taxon>
        <taxon>Pterygota</taxon>
        <taxon>Neoptera</taxon>
        <taxon>Endopterygota</taxon>
        <taxon>Lepidoptera</taxon>
        <taxon>Glossata</taxon>
        <taxon>Ditrysia</taxon>
        <taxon>Noctuoidea</taxon>
        <taxon>Noctuidae</taxon>
        <taxon>Plusiinae</taxon>
        <taxon>Chrysodeixis</taxon>
    </lineage>
</organism>
<reference evidence="3" key="1">
    <citation type="submission" date="2021-12" db="EMBL/GenBank/DDBJ databases">
        <authorList>
            <person name="King R."/>
        </authorList>
    </citation>
    <scope>NUCLEOTIDE SEQUENCE</scope>
</reference>